<proteinExistence type="predicted"/>
<evidence type="ECO:0000256" key="1">
    <source>
        <dbReference type="SAM" id="MobiDB-lite"/>
    </source>
</evidence>
<keyword evidence="4" id="KW-1185">Reference proteome</keyword>
<accession>A0A0J1CRL3</accession>
<keyword evidence="2" id="KW-0732">Signal</keyword>
<organism evidence="3 4">
    <name type="scientific">Caballeronia mineralivorans PML1(12)</name>
    <dbReference type="NCBI Taxonomy" id="908627"/>
    <lineage>
        <taxon>Bacteria</taxon>
        <taxon>Pseudomonadati</taxon>
        <taxon>Pseudomonadota</taxon>
        <taxon>Betaproteobacteria</taxon>
        <taxon>Burkholderiales</taxon>
        <taxon>Burkholderiaceae</taxon>
        <taxon>Caballeronia</taxon>
    </lineage>
</organism>
<protein>
    <recommendedName>
        <fullName evidence="5">Purine nucleoside phosphorylase</fullName>
    </recommendedName>
</protein>
<reference evidence="3 4" key="1">
    <citation type="journal article" date="2015" name="Genome Announc.">
        <title>Draft Genome Sequence of Burkholderia sp. Strain PML1(12), an Ectomycorrhizosphere-Inhabiting Bacterium with Effective Mineral-Weathering Ability.</title>
        <authorList>
            <person name="Uroz S."/>
            <person name="Oger P."/>
        </authorList>
    </citation>
    <scope>NUCLEOTIDE SEQUENCE [LARGE SCALE GENOMIC DNA]</scope>
    <source>
        <strain evidence="4">PML1(12)</strain>
    </source>
</reference>
<gene>
    <name evidence="3" type="ORF">EOS_27900</name>
</gene>
<feature type="chain" id="PRO_5005249075" description="Purine nucleoside phosphorylase" evidence="2">
    <location>
        <begin position="22"/>
        <end position="102"/>
    </location>
</feature>
<dbReference type="PATRIC" id="fig|908627.4.peg.6239"/>
<evidence type="ECO:0000256" key="2">
    <source>
        <dbReference type="SAM" id="SignalP"/>
    </source>
</evidence>
<evidence type="ECO:0000313" key="4">
    <source>
        <dbReference type="Proteomes" id="UP000035963"/>
    </source>
</evidence>
<dbReference type="AlphaFoldDB" id="A0A0J1CRL3"/>
<dbReference type="OrthoDB" id="9020930at2"/>
<feature type="compositionally biased region" description="Polar residues" evidence="1">
    <location>
        <begin position="69"/>
        <end position="92"/>
    </location>
</feature>
<sequence>MKTLIYAVLAVALAAPVASFAQDANAPVTHAQVVADLVQLENVGYRPAADDIHYPAGIQAAEARVHPSVNDTNSYGGVAESGTSVSGPQSSVIPGHSIYYGH</sequence>
<dbReference type="Proteomes" id="UP000035963">
    <property type="component" value="Unassembled WGS sequence"/>
</dbReference>
<evidence type="ECO:0008006" key="5">
    <source>
        <dbReference type="Google" id="ProtNLM"/>
    </source>
</evidence>
<dbReference type="RefSeq" id="WP_047895426.1">
    <property type="nucleotide sequence ID" value="NZ_AEJF01000168.1"/>
</dbReference>
<evidence type="ECO:0000313" key="3">
    <source>
        <dbReference type="EMBL" id="KLU22956.1"/>
    </source>
</evidence>
<feature type="signal peptide" evidence="2">
    <location>
        <begin position="1"/>
        <end position="21"/>
    </location>
</feature>
<dbReference type="Pfam" id="PF13663">
    <property type="entry name" value="DUF4148"/>
    <property type="match status" value="1"/>
</dbReference>
<comment type="caution">
    <text evidence="3">The sequence shown here is derived from an EMBL/GenBank/DDBJ whole genome shotgun (WGS) entry which is preliminary data.</text>
</comment>
<dbReference type="InterPro" id="IPR025421">
    <property type="entry name" value="DUF4148"/>
</dbReference>
<feature type="region of interest" description="Disordered" evidence="1">
    <location>
        <begin position="69"/>
        <end position="102"/>
    </location>
</feature>
<dbReference type="EMBL" id="AEJF01000168">
    <property type="protein sequence ID" value="KLU22956.1"/>
    <property type="molecule type" value="Genomic_DNA"/>
</dbReference>
<name>A0A0J1CRL3_9BURK</name>